<accession>A0A2D4IJ13</accession>
<proteinExistence type="predicted"/>
<dbReference type="SUPFAM" id="SSF58069">
    <property type="entry name" value="Virus ectodomain"/>
    <property type="match status" value="1"/>
</dbReference>
<name>A0A2D4IJ13_MICLE</name>
<reference evidence="2" key="2">
    <citation type="submission" date="2017-11" db="EMBL/GenBank/DDBJ databases">
        <title>Coralsnake Venomics: Analyses of Venom Gland Transcriptomes and Proteomes of Six Brazilian Taxa.</title>
        <authorList>
            <person name="Aird S.D."/>
            <person name="Jorge da Silva N."/>
            <person name="Qiu L."/>
            <person name="Villar-Briones A."/>
            <person name="Aparecida-Saddi V."/>
            <person name="Campos-Telles M.P."/>
            <person name="Grau M."/>
            <person name="Mikheyev A.S."/>
        </authorList>
    </citation>
    <scope>NUCLEOTIDE SEQUENCE</scope>
    <source>
        <tissue evidence="2">Venom_gland</tissue>
    </source>
</reference>
<evidence type="ECO:0000256" key="1">
    <source>
        <dbReference type="SAM" id="Phobius"/>
    </source>
</evidence>
<dbReference type="EMBL" id="IACK01109547">
    <property type="protein sequence ID" value="LAA84186.1"/>
    <property type="molecule type" value="Transcribed_RNA"/>
</dbReference>
<reference evidence="2" key="1">
    <citation type="submission" date="2017-07" db="EMBL/GenBank/DDBJ databases">
        <authorList>
            <person name="Mikheyev A."/>
            <person name="Grau M."/>
        </authorList>
    </citation>
    <scope>NUCLEOTIDE SEQUENCE</scope>
    <source>
        <tissue evidence="2">Venom_gland</tissue>
    </source>
</reference>
<sequence length="176" mass="19432">MLVLSATQTKLRNAVYQNRLALDYLLAAEGGVCGKLNLSDCCLQIDDNGKVIEEITDRMMKLAHVPVQKWTGILEEGGFLGGLFRNWKQALLMLGIALLGFMMLPCLIPLLRSLVQSVVEATIQKQALALQVSDTFCQTDIDRGAPSSLDIPEFPMKIPPRFLDSGSSYKKGKEEM</sequence>
<keyword evidence="1" id="KW-0472">Membrane</keyword>
<dbReference type="PANTHER" id="PTHR10424">
    <property type="entry name" value="VIRAL ENVELOPE PROTEIN"/>
    <property type="match status" value="1"/>
</dbReference>
<dbReference type="AlphaFoldDB" id="A0A2D4IJ13"/>
<dbReference type="InterPro" id="IPR018154">
    <property type="entry name" value="TLV/ENV_coat_polyprotein"/>
</dbReference>
<dbReference type="Pfam" id="PF00429">
    <property type="entry name" value="TLV_coat"/>
    <property type="match status" value="1"/>
</dbReference>
<keyword evidence="1" id="KW-1133">Transmembrane helix</keyword>
<organism evidence="2">
    <name type="scientific">Micrurus lemniscatus lemniscatus</name>
    <dbReference type="NCBI Taxonomy" id="129467"/>
    <lineage>
        <taxon>Eukaryota</taxon>
        <taxon>Metazoa</taxon>
        <taxon>Chordata</taxon>
        <taxon>Craniata</taxon>
        <taxon>Vertebrata</taxon>
        <taxon>Euteleostomi</taxon>
        <taxon>Lepidosauria</taxon>
        <taxon>Squamata</taxon>
        <taxon>Bifurcata</taxon>
        <taxon>Unidentata</taxon>
        <taxon>Episquamata</taxon>
        <taxon>Toxicofera</taxon>
        <taxon>Serpentes</taxon>
        <taxon>Colubroidea</taxon>
        <taxon>Elapidae</taxon>
        <taxon>Elapinae</taxon>
        <taxon>Micrurus</taxon>
    </lineage>
</organism>
<dbReference type="PANTHER" id="PTHR10424:SF68">
    <property type="entry name" value="ENDOGENOUS RETROVIRUS GROUP 3 MEMBER 1 ENV POLYPROTEIN"/>
    <property type="match status" value="1"/>
</dbReference>
<keyword evidence="1" id="KW-0812">Transmembrane</keyword>
<protein>
    <submittedName>
        <fullName evidence="2">Uncharacterized protein</fullName>
    </submittedName>
</protein>
<dbReference type="Gene3D" id="1.10.287.210">
    <property type="match status" value="1"/>
</dbReference>
<evidence type="ECO:0000313" key="2">
    <source>
        <dbReference type="EMBL" id="LAA84186.1"/>
    </source>
</evidence>
<feature type="transmembrane region" description="Helical" evidence="1">
    <location>
        <begin position="90"/>
        <end position="111"/>
    </location>
</feature>